<dbReference type="KEGG" id="dmp:FAK_04780"/>
<accession>A0AAU9EX79</accession>
<keyword evidence="2" id="KW-1185">Reference proteome</keyword>
<dbReference type="Proteomes" id="UP001366166">
    <property type="component" value="Chromosome"/>
</dbReference>
<proteinExistence type="predicted"/>
<protein>
    <recommendedName>
        <fullName evidence="3">SEC-C motif-containing protein</fullName>
    </recommendedName>
</protein>
<evidence type="ECO:0008006" key="3">
    <source>
        <dbReference type="Google" id="ProtNLM"/>
    </source>
</evidence>
<evidence type="ECO:0000313" key="1">
    <source>
        <dbReference type="EMBL" id="BEQ13412.1"/>
    </source>
</evidence>
<name>A0AAU9EX79_9BACT</name>
<sequence>MDLSNIGRNDPCPCGSGKKFKRCHMGRENEMVTDRLNQDPGQIALAITKLPACEHPRAEEIVAGFSLTSPAGKTIGIKLVDLAAYAKLQVGATDAPRATSGGVLINPHKTRVLDPTHLYLALSPDADDSIIIHELAHATDLICGSSLPPGKAAALARETQLPVELLEHPQEFGDQLLELAERFGVELDADDEIVAFLTRRQMLLPARLIAAGNGAELVAAGEKTMRLMQDSRDEIDARIKNRKGYTGGK</sequence>
<dbReference type="Pfam" id="PF02810">
    <property type="entry name" value="SEC-C"/>
    <property type="match status" value="1"/>
</dbReference>
<dbReference type="Gene3D" id="3.10.450.50">
    <property type="match status" value="1"/>
</dbReference>
<evidence type="ECO:0000313" key="2">
    <source>
        <dbReference type="Proteomes" id="UP001366166"/>
    </source>
</evidence>
<dbReference type="SUPFAM" id="SSF103642">
    <property type="entry name" value="Sec-C motif"/>
    <property type="match status" value="1"/>
</dbReference>
<gene>
    <name evidence="1" type="ORF">FAK_04780</name>
</gene>
<dbReference type="AlphaFoldDB" id="A0AAU9EX79"/>
<dbReference type="InterPro" id="IPR004027">
    <property type="entry name" value="SEC_C_motif"/>
</dbReference>
<reference evidence="2" key="1">
    <citation type="journal article" date="2023" name="Arch. Microbiol.">
        <title>Desulfoferula mesophilus gen. nov. sp. nov., a mesophilic sulfate-reducing bacterium isolated from a brackish lake sediment.</title>
        <authorList>
            <person name="Watanabe T."/>
            <person name="Yabe T."/>
            <person name="Tsuji J.M."/>
            <person name="Fukui M."/>
        </authorList>
    </citation>
    <scope>NUCLEOTIDE SEQUENCE [LARGE SCALE GENOMIC DNA]</scope>
    <source>
        <strain evidence="2">12FAK</strain>
    </source>
</reference>
<dbReference type="EMBL" id="AP028679">
    <property type="protein sequence ID" value="BEQ13412.1"/>
    <property type="molecule type" value="Genomic_DNA"/>
</dbReference>
<organism evidence="1 2">
    <name type="scientific">Desulfoferula mesophila</name>
    <dbReference type="NCBI Taxonomy" id="3058419"/>
    <lineage>
        <taxon>Bacteria</taxon>
        <taxon>Pseudomonadati</taxon>
        <taxon>Thermodesulfobacteriota</taxon>
        <taxon>Desulfarculia</taxon>
        <taxon>Desulfarculales</taxon>
        <taxon>Desulfarculaceae</taxon>
        <taxon>Desulfoferula</taxon>
    </lineage>
</organism>